<protein>
    <submittedName>
        <fullName evidence="2">Uncharacterized protein</fullName>
    </submittedName>
</protein>
<evidence type="ECO:0000313" key="3">
    <source>
        <dbReference type="Proteomes" id="UP000250369"/>
    </source>
</evidence>
<evidence type="ECO:0000256" key="1">
    <source>
        <dbReference type="SAM" id="MobiDB-lite"/>
    </source>
</evidence>
<gene>
    <name evidence="2" type="ORF">DQG23_17320</name>
</gene>
<dbReference type="AlphaFoldDB" id="A0A329MKR4"/>
<dbReference type="Proteomes" id="UP000250369">
    <property type="component" value="Unassembled WGS sequence"/>
</dbReference>
<feature type="compositionally biased region" description="Basic residues" evidence="1">
    <location>
        <begin position="41"/>
        <end position="52"/>
    </location>
</feature>
<feature type="region of interest" description="Disordered" evidence="1">
    <location>
        <begin position="13"/>
        <end position="52"/>
    </location>
</feature>
<comment type="caution">
    <text evidence="2">The sequence shown here is derived from an EMBL/GenBank/DDBJ whole genome shotgun (WGS) entry which is preliminary data.</text>
</comment>
<feature type="compositionally biased region" description="Basic and acidic residues" evidence="1">
    <location>
        <begin position="15"/>
        <end position="26"/>
    </location>
</feature>
<evidence type="ECO:0000313" key="2">
    <source>
        <dbReference type="EMBL" id="RAV20222.1"/>
    </source>
</evidence>
<accession>A0A329MKR4</accession>
<organism evidence="2 3">
    <name type="scientific">Paenibacillus contaminans</name>
    <dbReference type="NCBI Taxonomy" id="450362"/>
    <lineage>
        <taxon>Bacteria</taxon>
        <taxon>Bacillati</taxon>
        <taxon>Bacillota</taxon>
        <taxon>Bacilli</taxon>
        <taxon>Bacillales</taxon>
        <taxon>Paenibacillaceae</taxon>
        <taxon>Paenibacillus</taxon>
    </lineage>
</organism>
<proteinExistence type="predicted"/>
<name>A0A329MKR4_9BACL</name>
<dbReference type="EMBL" id="QMFB01000009">
    <property type="protein sequence ID" value="RAV20222.1"/>
    <property type="molecule type" value="Genomic_DNA"/>
</dbReference>
<keyword evidence="3" id="KW-1185">Reference proteome</keyword>
<sequence>MFFARKKLSLKKRGAKLETKKMKTADETGPDGGMKGGTKAHNQKRCPHKGRQGRQTLMRNIVMIEGEKGIHPRHMRDCEFPNPRI</sequence>
<reference evidence="2 3" key="1">
    <citation type="journal article" date="2009" name="Int. J. Syst. Evol. Microbiol.">
        <title>Paenibacillus contaminans sp. nov., isolated from a contaminated laboratory plate.</title>
        <authorList>
            <person name="Chou J.H."/>
            <person name="Lee J.H."/>
            <person name="Lin M.C."/>
            <person name="Chang P.S."/>
            <person name="Arun A.B."/>
            <person name="Young C.C."/>
            <person name="Chen W.M."/>
        </authorList>
    </citation>
    <scope>NUCLEOTIDE SEQUENCE [LARGE SCALE GENOMIC DNA]</scope>
    <source>
        <strain evidence="2 3">CKOBP-6</strain>
    </source>
</reference>